<keyword evidence="1" id="KW-0812">Transmembrane</keyword>
<name>A0A9D1NU65_9FIRM</name>
<dbReference type="InterPro" id="IPR029044">
    <property type="entry name" value="Nucleotide-diphossugar_trans"/>
</dbReference>
<keyword evidence="1" id="KW-1133">Transmembrane helix</keyword>
<dbReference type="PROSITE" id="PS00018">
    <property type="entry name" value="EF_HAND_1"/>
    <property type="match status" value="1"/>
</dbReference>
<feature type="transmembrane region" description="Helical" evidence="1">
    <location>
        <begin position="12"/>
        <end position="35"/>
    </location>
</feature>
<dbReference type="Gene3D" id="3.90.550.10">
    <property type="entry name" value="Spore Coat Polysaccharide Biosynthesis Protein SpsA, Chain A"/>
    <property type="match status" value="1"/>
</dbReference>
<feature type="domain" description="Glycosyltransferase 2-like" evidence="2">
    <location>
        <begin position="60"/>
        <end position="142"/>
    </location>
</feature>
<protein>
    <submittedName>
        <fullName evidence="3">Glycosyltransferase</fullName>
    </submittedName>
</protein>
<dbReference type="InterPro" id="IPR001173">
    <property type="entry name" value="Glyco_trans_2-like"/>
</dbReference>
<sequence>MNPLQSGVFRFSHFLLLFSCRSIYITTLYITVISYRILLLSVKYLCGENGTDGKFSHKPPDASAAICDSYHARDPRVRVFHKPATGVSDTRNRALDLVWDAYIQFVDSDDWISPEATRLLVRSMEMNHCDMVISDFYRVSGEHLVHKGDISGTHVLTREEFSSFMIENPALSRL</sequence>
<evidence type="ECO:0000313" key="3">
    <source>
        <dbReference type="EMBL" id="HIV12095.1"/>
    </source>
</evidence>
<dbReference type="CDD" id="cd00761">
    <property type="entry name" value="Glyco_tranf_GTA_type"/>
    <property type="match status" value="1"/>
</dbReference>
<dbReference type="GO" id="GO:0016758">
    <property type="term" value="F:hexosyltransferase activity"/>
    <property type="evidence" value="ECO:0007669"/>
    <property type="project" value="UniProtKB-ARBA"/>
</dbReference>
<dbReference type="Proteomes" id="UP000886723">
    <property type="component" value="Unassembled WGS sequence"/>
</dbReference>
<dbReference type="InterPro" id="IPR018247">
    <property type="entry name" value="EF_Hand_1_Ca_BS"/>
</dbReference>
<organism evidence="3 4">
    <name type="scientific">Candidatus Pullilachnospira stercoravium</name>
    <dbReference type="NCBI Taxonomy" id="2840913"/>
    <lineage>
        <taxon>Bacteria</taxon>
        <taxon>Bacillati</taxon>
        <taxon>Bacillota</taxon>
        <taxon>Clostridia</taxon>
        <taxon>Lachnospirales</taxon>
        <taxon>Lachnospiraceae</taxon>
        <taxon>Lachnospiraceae incertae sedis</taxon>
        <taxon>Candidatus Pullilachnospira</taxon>
    </lineage>
</organism>
<evidence type="ECO:0000259" key="2">
    <source>
        <dbReference type="Pfam" id="PF00535"/>
    </source>
</evidence>
<reference evidence="3" key="2">
    <citation type="journal article" date="2021" name="PeerJ">
        <title>Extensive microbial diversity within the chicken gut microbiome revealed by metagenomics and culture.</title>
        <authorList>
            <person name="Gilroy R."/>
            <person name="Ravi A."/>
            <person name="Getino M."/>
            <person name="Pursley I."/>
            <person name="Horton D.L."/>
            <person name="Alikhan N.F."/>
            <person name="Baker D."/>
            <person name="Gharbi K."/>
            <person name="Hall N."/>
            <person name="Watson M."/>
            <person name="Adriaenssens E.M."/>
            <person name="Foster-Nyarko E."/>
            <person name="Jarju S."/>
            <person name="Secka A."/>
            <person name="Antonio M."/>
            <person name="Oren A."/>
            <person name="Chaudhuri R.R."/>
            <person name="La Ragione R."/>
            <person name="Hildebrand F."/>
            <person name="Pallen M.J."/>
        </authorList>
    </citation>
    <scope>NUCLEOTIDE SEQUENCE</scope>
    <source>
        <strain evidence="3">ChiBcec2-4451</strain>
    </source>
</reference>
<dbReference type="PANTHER" id="PTHR22916">
    <property type="entry name" value="GLYCOSYLTRANSFERASE"/>
    <property type="match status" value="1"/>
</dbReference>
<evidence type="ECO:0000256" key="1">
    <source>
        <dbReference type="SAM" id="Phobius"/>
    </source>
</evidence>
<dbReference type="AlphaFoldDB" id="A0A9D1NU65"/>
<reference evidence="3" key="1">
    <citation type="submission" date="2020-10" db="EMBL/GenBank/DDBJ databases">
        <authorList>
            <person name="Gilroy R."/>
        </authorList>
    </citation>
    <scope>NUCLEOTIDE SEQUENCE</scope>
    <source>
        <strain evidence="3">ChiBcec2-4451</strain>
    </source>
</reference>
<comment type="caution">
    <text evidence="3">The sequence shown here is derived from an EMBL/GenBank/DDBJ whole genome shotgun (WGS) entry which is preliminary data.</text>
</comment>
<dbReference type="SUPFAM" id="SSF53448">
    <property type="entry name" value="Nucleotide-diphospho-sugar transferases"/>
    <property type="match status" value="1"/>
</dbReference>
<dbReference type="Pfam" id="PF00535">
    <property type="entry name" value="Glycos_transf_2"/>
    <property type="match status" value="1"/>
</dbReference>
<accession>A0A9D1NU65</accession>
<dbReference type="EMBL" id="DVON01000058">
    <property type="protein sequence ID" value="HIV12095.1"/>
    <property type="molecule type" value="Genomic_DNA"/>
</dbReference>
<gene>
    <name evidence="3" type="ORF">IAA63_03010</name>
</gene>
<dbReference type="PANTHER" id="PTHR22916:SF3">
    <property type="entry name" value="UDP-GLCNAC:BETAGAL BETA-1,3-N-ACETYLGLUCOSAMINYLTRANSFERASE-LIKE PROTEIN 1"/>
    <property type="match status" value="1"/>
</dbReference>
<evidence type="ECO:0000313" key="4">
    <source>
        <dbReference type="Proteomes" id="UP000886723"/>
    </source>
</evidence>
<proteinExistence type="predicted"/>
<keyword evidence="1" id="KW-0472">Membrane</keyword>